<comment type="caution">
    <text evidence="7">The sequence shown here is derived from an EMBL/GenBank/DDBJ whole genome shotgun (WGS) entry which is preliminary data.</text>
</comment>
<feature type="transmembrane region" description="Helical" evidence="5">
    <location>
        <begin position="197"/>
        <end position="215"/>
    </location>
</feature>
<accession>A0A2U1SWY8</accession>
<dbReference type="GO" id="GO:0016020">
    <property type="term" value="C:membrane"/>
    <property type="evidence" value="ECO:0007669"/>
    <property type="project" value="UniProtKB-SubCell"/>
</dbReference>
<evidence type="ECO:0000313" key="8">
    <source>
        <dbReference type="Proteomes" id="UP000244978"/>
    </source>
</evidence>
<feature type="transmembrane region" description="Helical" evidence="5">
    <location>
        <begin position="382"/>
        <end position="406"/>
    </location>
</feature>
<evidence type="ECO:0000256" key="1">
    <source>
        <dbReference type="ARBA" id="ARBA00004141"/>
    </source>
</evidence>
<feature type="transmembrane region" description="Helical" evidence="5">
    <location>
        <begin position="105"/>
        <end position="124"/>
    </location>
</feature>
<feature type="transmembrane region" description="Helical" evidence="5">
    <location>
        <begin position="236"/>
        <end position="253"/>
    </location>
</feature>
<comment type="subcellular location">
    <subcellularLocation>
        <location evidence="1">Membrane</location>
        <topology evidence="1">Multi-pass membrane protein</topology>
    </subcellularLocation>
</comment>
<evidence type="ECO:0000256" key="5">
    <source>
        <dbReference type="SAM" id="Phobius"/>
    </source>
</evidence>
<dbReference type="Pfam" id="PF04932">
    <property type="entry name" value="Wzy_C"/>
    <property type="match status" value="1"/>
</dbReference>
<dbReference type="PANTHER" id="PTHR37422:SF17">
    <property type="entry name" value="O-ANTIGEN LIGASE"/>
    <property type="match status" value="1"/>
</dbReference>
<dbReference type="EMBL" id="QEEX01000002">
    <property type="protein sequence ID" value="PWB96063.1"/>
    <property type="molecule type" value="Genomic_DNA"/>
</dbReference>
<feature type="transmembrane region" description="Helical" evidence="5">
    <location>
        <begin position="136"/>
        <end position="155"/>
    </location>
</feature>
<evidence type="ECO:0000259" key="6">
    <source>
        <dbReference type="Pfam" id="PF04932"/>
    </source>
</evidence>
<organism evidence="7 8">
    <name type="scientific">Homoserinimonas hongtaonis</name>
    <dbReference type="NCBI Taxonomy" id="2079791"/>
    <lineage>
        <taxon>Bacteria</taxon>
        <taxon>Bacillati</taxon>
        <taxon>Actinomycetota</taxon>
        <taxon>Actinomycetes</taxon>
        <taxon>Micrococcales</taxon>
        <taxon>Microbacteriaceae</taxon>
        <taxon>Homoserinimonas</taxon>
    </lineage>
</organism>
<keyword evidence="2 5" id="KW-0812">Transmembrane</keyword>
<dbReference type="InterPro" id="IPR007016">
    <property type="entry name" value="O-antigen_ligase-rel_domated"/>
</dbReference>
<dbReference type="Proteomes" id="UP000244978">
    <property type="component" value="Unassembled WGS sequence"/>
</dbReference>
<evidence type="ECO:0000256" key="3">
    <source>
        <dbReference type="ARBA" id="ARBA00022989"/>
    </source>
</evidence>
<keyword evidence="3 5" id="KW-1133">Transmembrane helix</keyword>
<name>A0A2U1SWY8_9MICO</name>
<reference evidence="8" key="1">
    <citation type="submission" date="2018-04" db="EMBL/GenBank/DDBJ databases">
        <authorList>
            <person name="Liu S."/>
            <person name="Wang Z."/>
            <person name="Li J."/>
        </authorList>
    </citation>
    <scope>NUCLEOTIDE SEQUENCE [LARGE SCALE GENOMIC DNA]</scope>
    <source>
        <strain evidence="8">S1194</strain>
    </source>
</reference>
<feature type="domain" description="O-antigen ligase-related" evidence="6">
    <location>
        <begin position="245"/>
        <end position="391"/>
    </location>
</feature>
<feature type="transmembrane region" description="Helical" evidence="5">
    <location>
        <begin position="259"/>
        <end position="280"/>
    </location>
</feature>
<feature type="transmembrane region" description="Helical" evidence="5">
    <location>
        <begin position="49"/>
        <end position="69"/>
    </location>
</feature>
<keyword evidence="4 5" id="KW-0472">Membrane</keyword>
<dbReference type="AlphaFoldDB" id="A0A2U1SWY8"/>
<evidence type="ECO:0000256" key="2">
    <source>
        <dbReference type="ARBA" id="ARBA00022692"/>
    </source>
</evidence>
<evidence type="ECO:0000256" key="4">
    <source>
        <dbReference type="ARBA" id="ARBA00023136"/>
    </source>
</evidence>
<feature type="transmembrane region" description="Helical" evidence="5">
    <location>
        <begin position="287"/>
        <end position="306"/>
    </location>
</feature>
<dbReference type="PANTHER" id="PTHR37422">
    <property type="entry name" value="TEICHURONIC ACID BIOSYNTHESIS PROTEIN TUAE"/>
    <property type="match status" value="1"/>
</dbReference>
<protein>
    <submittedName>
        <fullName evidence="7">Exopolysaccharide production protein</fullName>
    </submittedName>
</protein>
<evidence type="ECO:0000313" key="7">
    <source>
        <dbReference type="EMBL" id="PWB96063.1"/>
    </source>
</evidence>
<gene>
    <name evidence="7" type="ORF">DF220_11770</name>
</gene>
<keyword evidence="8" id="KW-1185">Reference proteome</keyword>
<proteinExistence type="predicted"/>
<feature type="transmembrane region" description="Helical" evidence="5">
    <location>
        <begin position="81"/>
        <end position="99"/>
    </location>
</feature>
<sequence>MIAPTALRTAPLGPKLVAMLRSRAFLSAFATLVFFTALAGDAWRNTISWLGWGILAAAIVGLSVALLISRRRDLRPHTLPYPLLAFLVLATASIAWSAYPSWTALGSLAQWASTAVAVAMALLLDWRGLLRALSRAIAYILGLSLLFELVVAAFVRQPVFAFWTDWELGEVPVMYQWSRALLFEGGPIQGIVGNSSTLGFIAMLGVIVFTILCVVRTDEPDPVIPQDADALTRRRHIINALIGVGVSFVVLLLTASATIAVTLVAVAIMAGLVLVMHRILPGAPRAIAYVAAAAVLAGIVAAGLAFRDTILALLGKSSDLTGRLDIWQAVADVAAQRPVGGWGWVSYWVPWVEPFDSTIRIVRNGTQQLHAHNAWLDVSLQLGVIGVIVFAALIVSTFTRAWFIALDGVGAPRRYTRALSMLPLLLLTALLVQSVAESRILVEYGWLLLAYIAVSTRALPVSADSVASLAGATRSVIEPRLN</sequence>
<dbReference type="InterPro" id="IPR051533">
    <property type="entry name" value="WaaL-like"/>
</dbReference>